<evidence type="ECO:0000256" key="1">
    <source>
        <dbReference type="ARBA" id="ARBA00004571"/>
    </source>
</evidence>
<evidence type="ECO:0000313" key="16">
    <source>
        <dbReference type="Proteomes" id="UP000024816"/>
    </source>
</evidence>
<evidence type="ECO:0000256" key="9">
    <source>
        <dbReference type="ARBA" id="ARBA00023237"/>
    </source>
</evidence>
<evidence type="ECO:0000256" key="4">
    <source>
        <dbReference type="ARBA" id="ARBA00022692"/>
    </source>
</evidence>
<keyword evidence="2 10" id="KW-0813">Transport</keyword>
<evidence type="ECO:0000256" key="2">
    <source>
        <dbReference type="ARBA" id="ARBA00022448"/>
    </source>
</evidence>
<dbReference type="Gene3D" id="2.40.170.20">
    <property type="entry name" value="TonB-dependent receptor, beta-barrel domain"/>
    <property type="match status" value="1"/>
</dbReference>
<reference evidence="15 16" key="1">
    <citation type="journal article" date="2014" name="Antonie Van Leeuwenhoek">
        <title>Hyphomonas beringensis sp. nov. and Hyphomonas chukchiensis sp. nov., isolated from surface seawater of the Bering Sea and Chukchi Sea.</title>
        <authorList>
            <person name="Li C."/>
            <person name="Lai Q."/>
            <person name="Li G."/>
            <person name="Dong C."/>
            <person name="Wang J."/>
            <person name="Liao Y."/>
            <person name="Shao Z."/>
        </authorList>
    </citation>
    <scope>NUCLEOTIDE SEQUENCE [LARGE SCALE GENOMIC DNA]</scope>
    <source>
        <strain evidence="15 16">VP2</strain>
    </source>
</reference>
<keyword evidence="8 10" id="KW-0472">Membrane</keyword>
<dbReference type="OrthoDB" id="9796221at2"/>
<dbReference type="EMBL" id="ARYJ01000013">
    <property type="protein sequence ID" value="KCZ86522.1"/>
    <property type="molecule type" value="Genomic_DNA"/>
</dbReference>
<keyword evidence="7 11" id="KW-0798">TonB box</keyword>
<dbReference type="eggNOG" id="COG4206">
    <property type="taxonomic scope" value="Bacteria"/>
</dbReference>
<keyword evidence="16" id="KW-1185">Reference proteome</keyword>
<sequence>MSKFPFRTSLFCAISAAALSQGLAHAEEDEALKMDQVVVSASRAAVPVNQLGDAISVLDAETIELQQLTTLDDALERTPGVSITRSGGVGQNTQVRMRGFTSKHVLVLIDGVKVNNPSEGDNQFGIDHLFLDNIEKVEVLRGPQSGVYGADAVAGVINVVTKRPEGPLQVRGSAMVGENDTYEVSAGVQKGEERYGFSGTVSYFDTAGISLASRPPGNTERDGYENFTAQLRGEYRPTADTELSGWLRYTDAMNEIDEGSLPADNPLGLPGYIFQDSEGEVQSEQLFGALKGEWTTLGGKLTHTAQLSYVDLQGLYKTPTAEQDSEGETLEATYYATWRPNGAVTLTGGAEYRDEKAVFEQPVGYAYALINDSISNSAVFAEANLEMAEGFFLSAAARYDDNEKFGGEFTHRLTAAYNLPDTVSIPGVETKLRISYGEGAEAPGLRQMLGSSATFQGNPNLKPESSWMADAGIDQRLKSGKASWSLTLFTGEADDGIFSIYDPVTFVSTPQNIDSPVEMKGVEVDAVYSPLAWLDLSGAYTYLEAEEKAARTQLFGRPKHEASAAVTVRPIEDLSLTVDTYWRDEFFSDYPSTYVMPGYSLFNLSAVWNINDTVILSARLQNAGDKFYEEKLGDATYGRTGQVRLTVRY</sequence>
<keyword evidence="3 10" id="KW-1134">Transmembrane beta strand</keyword>
<proteinExistence type="inferred from homology"/>
<evidence type="ECO:0000256" key="6">
    <source>
        <dbReference type="ARBA" id="ARBA00023065"/>
    </source>
</evidence>
<keyword evidence="4 10" id="KW-0812">Transmembrane</keyword>
<feature type="chain" id="PRO_5001572037" evidence="12">
    <location>
        <begin position="27"/>
        <end position="649"/>
    </location>
</feature>
<evidence type="ECO:0000256" key="10">
    <source>
        <dbReference type="PROSITE-ProRule" id="PRU01360"/>
    </source>
</evidence>
<dbReference type="Pfam" id="PF07715">
    <property type="entry name" value="Plug"/>
    <property type="match status" value="1"/>
</dbReference>
<gene>
    <name evidence="15" type="ORF">HJA_15259</name>
</gene>
<name>A0A059F7F7_9PROT</name>
<dbReference type="PANTHER" id="PTHR30069:SF53">
    <property type="entry name" value="COLICIN I RECEPTOR-RELATED"/>
    <property type="match status" value="1"/>
</dbReference>
<dbReference type="STRING" id="1280952.HJA_15259"/>
<dbReference type="GO" id="GO:0015889">
    <property type="term" value="P:cobalamin transport"/>
    <property type="evidence" value="ECO:0007669"/>
    <property type="project" value="TreeGrafter"/>
</dbReference>
<organism evidence="15 16">
    <name type="scientific">Hyphomonas jannaschiana VP2</name>
    <dbReference type="NCBI Taxonomy" id="1280952"/>
    <lineage>
        <taxon>Bacteria</taxon>
        <taxon>Pseudomonadati</taxon>
        <taxon>Pseudomonadota</taxon>
        <taxon>Alphaproteobacteria</taxon>
        <taxon>Hyphomonadales</taxon>
        <taxon>Hyphomonadaceae</taxon>
        <taxon>Hyphomonas</taxon>
    </lineage>
</organism>
<evidence type="ECO:0000313" key="15">
    <source>
        <dbReference type="EMBL" id="KCZ86522.1"/>
    </source>
</evidence>
<comment type="subcellular location">
    <subcellularLocation>
        <location evidence="1 10">Cell outer membrane</location>
        <topology evidence="1 10">Multi-pass membrane protein</topology>
    </subcellularLocation>
</comment>
<dbReference type="GO" id="GO:0006811">
    <property type="term" value="P:monoatomic ion transport"/>
    <property type="evidence" value="ECO:0007669"/>
    <property type="project" value="UniProtKB-KW"/>
</dbReference>
<evidence type="ECO:0000259" key="14">
    <source>
        <dbReference type="Pfam" id="PF07715"/>
    </source>
</evidence>
<keyword evidence="15" id="KW-0675">Receptor</keyword>
<dbReference type="GO" id="GO:0009279">
    <property type="term" value="C:cell outer membrane"/>
    <property type="evidence" value="ECO:0007669"/>
    <property type="project" value="UniProtKB-SubCell"/>
</dbReference>
<dbReference type="AlphaFoldDB" id="A0A059F7F7"/>
<dbReference type="Pfam" id="PF00593">
    <property type="entry name" value="TonB_dep_Rec_b-barrel"/>
    <property type="match status" value="1"/>
</dbReference>
<evidence type="ECO:0000256" key="12">
    <source>
        <dbReference type="SAM" id="SignalP"/>
    </source>
</evidence>
<dbReference type="PANTHER" id="PTHR30069">
    <property type="entry name" value="TONB-DEPENDENT OUTER MEMBRANE RECEPTOR"/>
    <property type="match status" value="1"/>
</dbReference>
<dbReference type="Gene3D" id="2.170.130.10">
    <property type="entry name" value="TonB-dependent receptor, plug domain"/>
    <property type="match status" value="1"/>
</dbReference>
<dbReference type="InterPro" id="IPR000531">
    <property type="entry name" value="Beta-barrel_TonB"/>
</dbReference>
<dbReference type="InterPro" id="IPR012910">
    <property type="entry name" value="Plug_dom"/>
</dbReference>
<evidence type="ECO:0000256" key="3">
    <source>
        <dbReference type="ARBA" id="ARBA00022452"/>
    </source>
</evidence>
<evidence type="ECO:0000256" key="11">
    <source>
        <dbReference type="RuleBase" id="RU003357"/>
    </source>
</evidence>
<comment type="similarity">
    <text evidence="10 11">Belongs to the TonB-dependent receptor family.</text>
</comment>
<accession>A0A059F7F7</accession>
<evidence type="ECO:0000256" key="7">
    <source>
        <dbReference type="ARBA" id="ARBA00023077"/>
    </source>
</evidence>
<evidence type="ECO:0000259" key="13">
    <source>
        <dbReference type="Pfam" id="PF00593"/>
    </source>
</evidence>
<evidence type="ECO:0000256" key="5">
    <source>
        <dbReference type="ARBA" id="ARBA00022729"/>
    </source>
</evidence>
<dbReference type="Proteomes" id="UP000024816">
    <property type="component" value="Unassembled WGS sequence"/>
</dbReference>
<feature type="signal peptide" evidence="12">
    <location>
        <begin position="1"/>
        <end position="26"/>
    </location>
</feature>
<dbReference type="PATRIC" id="fig|1280952.3.peg.3054"/>
<comment type="caution">
    <text evidence="15">The sequence shown here is derived from an EMBL/GenBank/DDBJ whole genome shotgun (WGS) entry which is preliminary data.</text>
</comment>
<dbReference type="InterPro" id="IPR039426">
    <property type="entry name" value="TonB-dep_rcpt-like"/>
</dbReference>
<feature type="domain" description="TonB-dependent receptor plug" evidence="14">
    <location>
        <begin position="51"/>
        <end position="156"/>
    </location>
</feature>
<keyword evidence="9 10" id="KW-0998">Cell outer membrane</keyword>
<keyword evidence="5 12" id="KW-0732">Signal</keyword>
<evidence type="ECO:0000256" key="8">
    <source>
        <dbReference type="ARBA" id="ARBA00023136"/>
    </source>
</evidence>
<protein>
    <submittedName>
        <fullName evidence="15">TonB-dependent receptor</fullName>
    </submittedName>
</protein>
<dbReference type="PROSITE" id="PS52016">
    <property type="entry name" value="TONB_DEPENDENT_REC_3"/>
    <property type="match status" value="1"/>
</dbReference>
<feature type="domain" description="TonB-dependent receptor-like beta-barrel" evidence="13">
    <location>
        <begin position="222"/>
        <end position="622"/>
    </location>
</feature>
<dbReference type="InterPro" id="IPR036942">
    <property type="entry name" value="Beta-barrel_TonB_sf"/>
</dbReference>
<keyword evidence="6" id="KW-0406">Ion transport</keyword>
<dbReference type="CDD" id="cd01347">
    <property type="entry name" value="ligand_gated_channel"/>
    <property type="match status" value="1"/>
</dbReference>
<dbReference type="InterPro" id="IPR037066">
    <property type="entry name" value="Plug_dom_sf"/>
</dbReference>
<dbReference type="SUPFAM" id="SSF56935">
    <property type="entry name" value="Porins"/>
    <property type="match status" value="1"/>
</dbReference>
<dbReference type="RefSeq" id="WP_035583815.1">
    <property type="nucleotide sequence ID" value="NZ_ARYJ01000013.1"/>
</dbReference>